<dbReference type="PROSITE" id="PS00460">
    <property type="entry name" value="GLUTATHIONE_PEROXID_1"/>
    <property type="match status" value="1"/>
</dbReference>
<evidence type="ECO:0000256" key="1">
    <source>
        <dbReference type="ARBA" id="ARBA00006926"/>
    </source>
</evidence>
<dbReference type="PANTHER" id="PTHR11592:SF40">
    <property type="entry name" value="THIOREDOXIN_GLUTATHIONE PEROXIDASE BTUE"/>
    <property type="match status" value="1"/>
</dbReference>
<dbReference type="PIRSF" id="PIRSF000303">
    <property type="entry name" value="Glutathion_perox"/>
    <property type="match status" value="1"/>
</dbReference>
<dbReference type="RefSeq" id="WP_434029995.1">
    <property type="nucleotide sequence ID" value="NZ_BNBA01000042.1"/>
</dbReference>
<dbReference type="GO" id="GO:0034599">
    <property type="term" value="P:cellular response to oxidative stress"/>
    <property type="evidence" value="ECO:0007669"/>
    <property type="project" value="TreeGrafter"/>
</dbReference>
<dbReference type="GO" id="GO:0004601">
    <property type="term" value="F:peroxidase activity"/>
    <property type="evidence" value="ECO:0007669"/>
    <property type="project" value="UniProtKB-KW"/>
</dbReference>
<protein>
    <recommendedName>
        <fullName evidence="5">Glutathione peroxidase</fullName>
    </recommendedName>
</protein>
<dbReference type="Proteomes" id="UP000623958">
    <property type="component" value="Unassembled WGS sequence"/>
</dbReference>
<name>A0A919FC83_9XANT</name>
<evidence type="ECO:0000256" key="5">
    <source>
        <dbReference type="RuleBase" id="RU000499"/>
    </source>
</evidence>
<proteinExistence type="inferred from homology"/>
<dbReference type="FunFam" id="3.40.30.10:FF:000010">
    <property type="entry name" value="Glutathione peroxidase"/>
    <property type="match status" value="1"/>
</dbReference>
<keyword evidence="2 5" id="KW-0575">Peroxidase</keyword>
<keyword evidence="7" id="KW-1185">Reference proteome</keyword>
<dbReference type="EMBL" id="BNBA01000042">
    <property type="protein sequence ID" value="GHH60063.1"/>
    <property type="molecule type" value="Genomic_DNA"/>
</dbReference>
<feature type="active site" evidence="4">
    <location>
        <position position="37"/>
    </location>
</feature>
<dbReference type="SUPFAM" id="SSF52833">
    <property type="entry name" value="Thioredoxin-like"/>
    <property type="match status" value="1"/>
</dbReference>
<dbReference type="Pfam" id="PF00255">
    <property type="entry name" value="GSHPx"/>
    <property type="match status" value="1"/>
</dbReference>
<evidence type="ECO:0000313" key="6">
    <source>
        <dbReference type="EMBL" id="GHH60063.1"/>
    </source>
</evidence>
<evidence type="ECO:0000256" key="3">
    <source>
        <dbReference type="ARBA" id="ARBA00023002"/>
    </source>
</evidence>
<dbReference type="PRINTS" id="PR01011">
    <property type="entry name" value="GLUTPROXDASE"/>
</dbReference>
<dbReference type="Gene3D" id="3.40.30.10">
    <property type="entry name" value="Glutaredoxin"/>
    <property type="match status" value="1"/>
</dbReference>
<dbReference type="InterPro" id="IPR029759">
    <property type="entry name" value="GPX_AS"/>
</dbReference>
<dbReference type="CDD" id="cd00340">
    <property type="entry name" value="GSH_Peroxidase"/>
    <property type="match status" value="1"/>
</dbReference>
<dbReference type="PROSITE" id="PS51355">
    <property type="entry name" value="GLUTATHIONE_PEROXID_3"/>
    <property type="match status" value="1"/>
</dbReference>
<dbReference type="InterPro" id="IPR000889">
    <property type="entry name" value="Glutathione_peroxidase"/>
</dbReference>
<dbReference type="InterPro" id="IPR036249">
    <property type="entry name" value="Thioredoxin-like_sf"/>
</dbReference>
<organism evidence="6 7">
    <name type="scientific">Xanthomonas boreopolis</name>
    <dbReference type="NCBI Taxonomy" id="86183"/>
    <lineage>
        <taxon>Bacteria</taxon>
        <taxon>Pseudomonadati</taxon>
        <taxon>Pseudomonadota</taxon>
        <taxon>Gammaproteobacteria</taxon>
        <taxon>Lysobacterales</taxon>
        <taxon>Lysobacteraceae</taxon>
        <taxon>Xanthomonas</taxon>
    </lineage>
</organism>
<dbReference type="AlphaFoldDB" id="A0A919FC83"/>
<comment type="similarity">
    <text evidence="1 5">Belongs to the glutathione peroxidase family.</text>
</comment>
<accession>A0A919FC83</accession>
<sequence>MSTPIQAIPLTTIDGAPATLADHAGKVLLVVNVASKCGLTKQYEGLERLYREKQGAGFEVLGFPANDFKGQEPGSEEEIKQFCTLTYDVTFPMFAKIAVTGEQTHPLYRELIAAQPEAAGEGPFRERLQGLGIEANPAPGVLWNFEKFLVGKDGRVVGRFAPDVDADDARLRGAIDAALAA</sequence>
<reference evidence="6" key="2">
    <citation type="submission" date="2020-09" db="EMBL/GenBank/DDBJ databases">
        <authorList>
            <person name="Sun Q."/>
            <person name="Ohkuma M."/>
        </authorList>
    </citation>
    <scope>NUCLEOTIDE SEQUENCE</scope>
    <source>
        <strain evidence="6">JCM 13306</strain>
    </source>
</reference>
<evidence type="ECO:0000313" key="7">
    <source>
        <dbReference type="Proteomes" id="UP000623958"/>
    </source>
</evidence>
<comment type="caution">
    <text evidence="6">The sequence shown here is derived from an EMBL/GenBank/DDBJ whole genome shotgun (WGS) entry which is preliminary data.</text>
</comment>
<dbReference type="PANTHER" id="PTHR11592">
    <property type="entry name" value="GLUTATHIONE PEROXIDASE"/>
    <property type="match status" value="1"/>
</dbReference>
<keyword evidence="3 5" id="KW-0560">Oxidoreductase</keyword>
<gene>
    <name evidence="6" type="primary">btuE</name>
    <name evidence="6" type="ORF">GCM10009090_34930</name>
</gene>
<evidence type="ECO:0000256" key="4">
    <source>
        <dbReference type="PIRSR" id="PIRSR000303-1"/>
    </source>
</evidence>
<reference evidence="6" key="1">
    <citation type="journal article" date="2014" name="Int. J. Syst. Evol. Microbiol.">
        <title>Complete genome sequence of Corynebacterium casei LMG S-19264T (=DSM 44701T), isolated from a smear-ripened cheese.</title>
        <authorList>
            <consortium name="US DOE Joint Genome Institute (JGI-PGF)"/>
            <person name="Walter F."/>
            <person name="Albersmeier A."/>
            <person name="Kalinowski J."/>
            <person name="Ruckert C."/>
        </authorList>
    </citation>
    <scope>NUCLEOTIDE SEQUENCE</scope>
    <source>
        <strain evidence="6">JCM 13306</strain>
    </source>
</reference>
<evidence type="ECO:0000256" key="2">
    <source>
        <dbReference type="ARBA" id="ARBA00022559"/>
    </source>
</evidence>